<organism evidence="1 2">
    <name type="scientific">Thlaspi arvense</name>
    <name type="common">Field penny-cress</name>
    <dbReference type="NCBI Taxonomy" id="13288"/>
    <lineage>
        <taxon>Eukaryota</taxon>
        <taxon>Viridiplantae</taxon>
        <taxon>Streptophyta</taxon>
        <taxon>Embryophyta</taxon>
        <taxon>Tracheophyta</taxon>
        <taxon>Spermatophyta</taxon>
        <taxon>Magnoliopsida</taxon>
        <taxon>eudicotyledons</taxon>
        <taxon>Gunneridae</taxon>
        <taxon>Pentapetalae</taxon>
        <taxon>rosids</taxon>
        <taxon>malvids</taxon>
        <taxon>Brassicales</taxon>
        <taxon>Brassicaceae</taxon>
        <taxon>Thlaspideae</taxon>
        <taxon>Thlaspi</taxon>
    </lineage>
</organism>
<dbReference type="Proteomes" id="UP000836841">
    <property type="component" value="Chromosome 7"/>
</dbReference>
<sequence length="323" mass="37847">MVMGALEYLRWRLRPRRGPDRKFDGFDAKGYERLRKEVCNDRSPCRAVVILYAKMGLHRYNFVEGKNYQFCRVEKYNRTANLGAGSYYITLVAMNPPDPMPQYFLIQISEGVRGVIALKCCISVPRDDPHEDPLFGTFRECSFDYKFPEWPSENYFKDTKRFYVVKKSELQDEANESMIRLYLELAVATNRRMFSNNDDLSKLKIRKVAIESTQDPNAGLKAKNATFYISYMDPSNARVGKHVDRIAKVRRSFDEKTGCLHLLGFNRRFKTKPKKARKSRKSVQPLFSVFKPWRLSSPRRRKTYTNRGVGFSSCLHKTRSIRY</sequence>
<dbReference type="EMBL" id="OU466863">
    <property type="protein sequence ID" value="CAH2079865.1"/>
    <property type="molecule type" value="Genomic_DNA"/>
</dbReference>
<dbReference type="AlphaFoldDB" id="A0AAU9T9L7"/>
<gene>
    <name evidence="1" type="ORF">TAV2_LOCUS24705</name>
</gene>
<keyword evidence="2" id="KW-1185">Reference proteome</keyword>
<evidence type="ECO:0000313" key="1">
    <source>
        <dbReference type="EMBL" id="CAH2079865.1"/>
    </source>
</evidence>
<name>A0AAU9T9L7_THLAR</name>
<protein>
    <submittedName>
        <fullName evidence="1">Uncharacterized protein</fullName>
    </submittedName>
</protein>
<accession>A0AAU9T9L7</accession>
<dbReference type="PANTHER" id="PTHR31260:SF39">
    <property type="entry name" value="BNAA09G28770D PROTEIN"/>
    <property type="match status" value="1"/>
</dbReference>
<dbReference type="PANTHER" id="PTHR31260">
    <property type="entry name" value="CYSTATIN/MONELLIN SUPERFAMILY PROTEIN"/>
    <property type="match status" value="1"/>
</dbReference>
<dbReference type="InterPro" id="IPR006462">
    <property type="entry name" value="MS5"/>
</dbReference>
<proteinExistence type="predicted"/>
<dbReference type="Pfam" id="PF04776">
    <property type="entry name" value="protein_MS5"/>
    <property type="match status" value="1"/>
</dbReference>
<dbReference type="NCBIfam" id="TIGR01572">
    <property type="entry name" value="A_thl_para_3677"/>
    <property type="match status" value="1"/>
</dbReference>
<reference evidence="1 2" key="1">
    <citation type="submission" date="2022-03" db="EMBL/GenBank/DDBJ databases">
        <authorList>
            <person name="Nunn A."/>
            <person name="Chopra R."/>
            <person name="Nunn A."/>
            <person name="Contreras Garrido A."/>
        </authorList>
    </citation>
    <scope>NUCLEOTIDE SEQUENCE [LARGE SCALE GENOMIC DNA]</scope>
</reference>
<evidence type="ECO:0000313" key="2">
    <source>
        <dbReference type="Proteomes" id="UP000836841"/>
    </source>
</evidence>